<keyword evidence="3" id="KW-1185">Reference proteome</keyword>
<sequence length="184" mass="19485">MTETSIWRRSQASSRGEVVRGLFSFLLRVLTKWVASSRLPVLAAAHGNSLTCAPAASSSSSASCNSPHLSPIRLNLRNVAGYRASQAPRGIAECRGTVQAVGARRLGSRGQLRRRIRSGHGEDEDETGGTPIYIPPAPHDALDAHTDGVGVGAEGRPARDYVSYDPSTRDGTSISIRPAGNVRA</sequence>
<evidence type="ECO:0000313" key="2">
    <source>
        <dbReference type="EMBL" id="GAT50795.1"/>
    </source>
</evidence>
<dbReference type="Proteomes" id="UP000815677">
    <property type="component" value="Unassembled WGS sequence"/>
</dbReference>
<evidence type="ECO:0000256" key="1">
    <source>
        <dbReference type="SAM" id="MobiDB-lite"/>
    </source>
</evidence>
<feature type="region of interest" description="Disordered" evidence="1">
    <location>
        <begin position="115"/>
        <end position="184"/>
    </location>
</feature>
<proteinExistence type="predicted"/>
<reference evidence="2" key="1">
    <citation type="submission" date="2014-09" db="EMBL/GenBank/DDBJ databases">
        <title>Genome sequence of the luminous mushroom Mycena chlorophos for searching fungal bioluminescence genes.</title>
        <authorList>
            <person name="Tanaka Y."/>
            <person name="Kasuga D."/>
            <person name="Oba Y."/>
            <person name="Hase S."/>
            <person name="Sato K."/>
            <person name="Oba Y."/>
            <person name="Sakakibara Y."/>
        </authorList>
    </citation>
    <scope>NUCLEOTIDE SEQUENCE</scope>
</reference>
<accession>A0ABQ0LI66</accession>
<evidence type="ECO:0000313" key="3">
    <source>
        <dbReference type="Proteomes" id="UP000815677"/>
    </source>
</evidence>
<gene>
    <name evidence="2" type="ORF">MCHLO_07992</name>
</gene>
<dbReference type="EMBL" id="DF846642">
    <property type="protein sequence ID" value="GAT50795.1"/>
    <property type="molecule type" value="Genomic_DNA"/>
</dbReference>
<feature type="compositionally biased region" description="Polar residues" evidence="1">
    <location>
        <begin position="165"/>
        <end position="175"/>
    </location>
</feature>
<protein>
    <submittedName>
        <fullName evidence="2">Uncharacterized protein</fullName>
    </submittedName>
</protein>
<name>A0ABQ0LI66_MYCCL</name>
<organism evidence="2 3">
    <name type="scientific">Mycena chlorophos</name>
    <name type="common">Agaric fungus</name>
    <name type="synonym">Agaricus chlorophos</name>
    <dbReference type="NCBI Taxonomy" id="658473"/>
    <lineage>
        <taxon>Eukaryota</taxon>
        <taxon>Fungi</taxon>
        <taxon>Dikarya</taxon>
        <taxon>Basidiomycota</taxon>
        <taxon>Agaricomycotina</taxon>
        <taxon>Agaricomycetes</taxon>
        <taxon>Agaricomycetidae</taxon>
        <taxon>Agaricales</taxon>
        <taxon>Marasmiineae</taxon>
        <taxon>Mycenaceae</taxon>
        <taxon>Mycena</taxon>
    </lineage>
</organism>